<dbReference type="InterPro" id="IPR017900">
    <property type="entry name" value="4Fe4S_Fe_S_CS"/>
</dbReference>
<evidence type="ECO:0000256" key="3">
    <source>
        <dbReference type="ARBA" id="ARBA00023014"/>
    </source>
</evidence>
<dbReference type="Pfam" id="PF10589">
    <property type="entry name" value="NADH_4Fe-4S"/>
    <property type="match status" value="1"/>
</dbReference>
<dbReference type="RefSeq" id="WP_084234770.1">
    <property type="nucleotide sequence ID" value="NZ_FWXW01000005.1"/>
</dbReference>
<dbReference type="SUPFAM" id="SSF140490">
    <property type="entry name" value="Nqo1C-terminal domain-like"/>
    <property type="match status" value="1"/>
</dbReference>
<keyword evidence="1" id="KW-0479">Metal-binding</keyword>
<organism evidence="5 6">
    <name type="scientific">Papillibacter cinnamivorans DSM 12816</name>
    <dbReference type="NCBI Taxonomy" id="1122930"/>
    <lineage>
        <taxon>Bacteria</taxon>
        <taxon>Bacillati</taxon>
        <taxon>Bacillota</taxon>
        <taxon>Clostridia</taxon>
        <taxon>Eubacteriales</taxon>
        <taxon>Oscillospiraceae</taxon>
        <taxon>Papillibacter</taxon>
    </lineage>
</organism>
<evidence type="ECO:0000259" key="4">
    <source>
        <dbReference type="PROSITE" id="PS51379"/>
    </source>
</evidence>
<dbReference type="InterPro" id="IPR037207">
    <property type="entry name" value="Nuop51_4Fe4S-bd_sf"/>
</dbReference>
<keyword evidence="2" id="KW-0408">Iron</keyword>
<dbReference type="PROSITE" id="PS00198">
    <property type="entry name" value="4FE4S_FER_1"/>
    <property type="match status" value="1"/>
</dbReference>
<dbReference type="Gene3D" id="1.20.1440.230">
    <property type="entry name" value="NADH-ubiquinone oxidoreductase 51kDa subunit, iron-sulphur binding domain"/>
    <property type="match status" value="1"/>
</dbReference>
<dbReference type="InterPro" id="IPR019575">
    <property type="entry name" value="Nuop51_4Fe4S-bd"/>
</dbReference>
<evidence type="ECO:0000313" key="5">
    <source>
        <dbReference type="EMBL" id="SMC69793.1"/>
    </source>
</evidence>
<dbReference type="Gene3D" id="3.30.70.20">
    <property type="match status" value="2"/>
</dbReference>
<dbReference type="InterPro" id="IPR017896">
    <property type="entry name" value="4Fe4S_Fe-S-bd"/>
</dbReference>
<proteinExistence type="predicted"/>
<dbReference type="Pfam" id="PF13237">
    <property type="entry name" value="Fer4_10"/>
    <property type="match status" value="1"/>
</dbReference>
<dbReference type="SMART" id="SM00928">
    <property type="entry name" value="NADH_4Fe-4S"/>
    <property type="match status" value="1"/>
</dbReference>
<dbReference type="AlphaFoldDB" id="A0A1W2B9U3"/>
<dbReference type="PANTHER" id="PTHR43578">
    <property type="entry name" value="NADH-QUINONE OXIDOREDUCTASE SUBUNIT F"/>
    <property type="match status" value="1"/>
</dbReference>
<dbReference type="EMBL" id="FWXW01000005">
    <property type="protein sequence ID" value="SMC69793.1"/>
    <property type="molecule type" value="Genomic_DNA"/>
</dbReference>
<feature type="domain" description="4Fe-4S ferredoxin-type" evidence="4">
    <location>
        <begin position="182"/>
        <end position="211"/>
    </location>
</feature>
<evidence type="ECO:0000256" key="1">
    <source>
        <dbReference type="ARBA" id="ARBA00022723"/>
    </source>
</evidence>
<dbReference type="PANTHER" id="PTHR43578:SF3">
    <property type="entry name" value="NADH-QUINONE OXIDOREDUCTASE SUBUNIT F"/>
    <property type="match status" value="1"/>
</dbReference>
<dbReference type="OrthoDB" id="9761899at2"/>
<sequence length="211" mass="22364">MIAATSRNTGNASRGLSGENPFYRLCLTLPLDSQALRNAGAAQGPDGPRLTENTGRILAVYEQFERFNREGCCGKCVPCREGTRHILELLERLAAGERRGEDGTLLLELADTIYSTALCSLGKTAASRIAGVFEGCPEEYLPGGGGIEEAPRVYRIDPELCRGCSRCARGCPTGAISGKIKEPFVIDPGKCVGCGACLATCAFKAVKEADV</sequence>
<dbReference type="PROSITE" id="PS51379">
    <property type="entry name" value="4FE4S_FER_2"/>
    <property type="match status" value="2"/>
</dbReference>
<gene>
    <name evidence="5" type="ORF">SAMN02745168_2095</name>
</gene>
<dbReference type="SUPFAM" id="SSF54862">
    <property type="entry name" value="4Fe-4S ferredoxins"/>
    <property type="match status" value="1"/>
</dbReference>
<dbReference type="STRING" id="1122930.SAMN02745168_2095"/>
<protein>
    <submittedName>
        <fullName evidence="5">4Fe-4S dicluster domain-containing protein</fullName>
    </submittedName>
</protein>
<dbReference type="GO" id="GO:0051539">
    <property type="term" value="F:4 iron, 4 sulfur cluster binding"/>
    <property type="evidence" value="ECO:0007669"/>
    <property type="project" value="InterPro"/>
</dbReference>
<accession>A0A1W2B9U3</accession>
<keyword evidence="3" id="KW-0411">Iron-sulfur</keyword>
<evidence type="ECO:0000313" key="6">
    <source>
        <dbReference type="Proteomes" id="UP000192790"/>
    </source>
</evidence>
<evidence type="ECO:0000256" key="2">
    <source>
        <dbReference type="ARBA" id="ARBA00023004"/>
    </source>
</evidence>
<dbReference type="Proteomes" id="UP000192790">
    <property type="component" value="Unassembled WGS sequence"/>
</dbReference>
<feature type="domain" description="4Fe-4S ferredoxin-type" evidence="4">
    <location>
        <begin position="152"/>
        <end position="181"/>
    </location>
</feature>
<keyword evidence="6" id="KW-1185">Reference proteome</keyword>
<dbReference type="GO" id="GO:0046872">
    <property type="term" value="F:metal ion binding"/>
    <property type="evidence" value="ECO:0007669"/>
    <property type="project" value="UniProtKB-KW"/>
</dbReference>
<reference evidence="5 6" key="1">
    <citation type="submission" date="2017-04" db="EMBL/GenBank/DDBJ databases">
        <authorList>
            <person name="Afonso C.L."/>
            <person name="Miller P.J."/>
            <person name="Scott M.A."/>
            <person name="Spackman E."/>
            <person name="Goraichik I."/>
            <person name="Dimitrov K.M."/>
            <person name="Suarez D.L."/>
            <person name="Swayne D.E."/>
        </authorList>
    </citation>
    <scope>NUCLEOTIDE SEQUENCE [LARGE SCALE GENOMIC DNA]</scope>
    <source>
        <strain evidence="5 6">DSM 12816</strain>
    </source>
</reference>
<name>A0A1W2B9U3_9FIRM</name>